<evidence type="ECO:0000313" key="8">
    <source>
        <dbReference type="EMBL" id="MFC3810166.1"/>
    </source>
</evidence>
<keyword evidence="6 7" id="KW-0961">Cell wall biogenesis/degradation</keyword>
<dbReference type="PANTHER" id="PTHR30518">
    <property type="entry name" value="ENDOLYTIC MUREIN TRANSGLYCOSYLASE"/>
    <property type="match status" value="1"/>
</dbReference>
<evidence type="ECO:0000256" key="7">
    <source>
        <dbReference type="HAMAP-Rule" id="MF_02065"/>
    </source>
</evidence>
<keyword evidence="9" id="KW-1185">Reference proteome</keyword>
<dbReference type="EC" id="4.2.2.29" evidence="7"/>
<proteinExistence type="inferred from homology"/>
<evidence type="ECO:0000313" key="9">
    <source>
        <dbReference type="Proteomes" id="UP001595616"/>
    </source>
</evidence>
<evidence type="ECO:0000256" key="4">
    <source>
        <dbReference type="ARBA" id="ARBA00023136"/>
    </source>
</evidence>
<reference evidence="9" key="1">
    <citation type="journal article" date="2019" name="Int. J. Syst. Evol. Microbiol.">
        <title>The Global Catalogue of Microorganisms (GCM) 10K type strain sequencing project: providing services to taxonomists for standard genome sequencing and annotation.</title>
        <authorList>
            <consortium name="The Broad Institute Genomics Platform"/>
            <consortium name="The Broad Institute Genome Sequencing Center for Infectious Disease"/>
            <person name="Wu L."/>
            <person name="Ma J."/>
        </authorList>
    </citation>
    <scope>NUCLEOTIDE SEQUENCE [LARGE SCALE GENOMIC DNA]</scope>
    <source>
        <strain evidence="9">CECT 7956</strain>
    </source>
</reference>
<keyword evidence="5 7" id="KW-0456">Lyase</keyword>
<comment type="caution">
    <text evidence="8">The sequence shown here is derived from an EMBL/GenBank/DDBJ whole genome shotgun (WGS) entry which is preliminary data.</text>
</comment>
<dbReference type="HAMAP" id="MF_02065">
    <property type="entry name" value="MltG"/>
    <property type="match status" value="1"/>
</dbReference>
<dbReference type="CDD" id="cd08010">
    <property type="entry name" value="MltG_like"/>
    <property type="match status" value="1"/>
</dbReference>
<evidence type="ECO:0000256" key="1">
    <source>
        <dbReference type="ARBA" id="ARBA00022475"/>
    </source>
</evidence>
<dbReference type="RefSeq" id="WP_379836054.1">
    <property type="nucleotide sequence ID" value="NZ_JBHRYQ010000001.1"/>
</dbReference>
<dbReference type="Gene3D" id="3.30.1490.480">
    <property type="entry name" value="Endolytic murein transglycosylase"/>
    <property type="match status" value="1"/>
</dbReference>
<name>A0ABV7YT84_9BACT</name>
<comment type="catalytic activity">
    <reaction evidence="7">
        <text>a peptidoglycan chain = a peptidoglycan chain with N-acetyl-1,6-anhydromuramyl-[peptide] at the reducing end + a peptidoglycan chain with N-acetylglucosamine at the non-reducing end.</text>
        <dbReference type="EC" id="4.2.2.29"/>
    </reaction>
</comment>
<keyword evidence="4 7" id="KW-0472">Membrane</keyword>
<dbReference type="InterPro" id="IPR003770">
    <property type="entry name" value="MLTG-like"/>
</dbReference>
<evidence type="ECO:0000256" key="6">
    <source>
        <dbReference type="ARBA" id="ARBA00023316"/>
    </source>
</evidence>
<comment type="similarity">
    <text evidence="7">Belongs to the transglycosylase MltG family.</text>
</comment>
<sequence>MFKNRKVLVYLLVIVSTLAATFTFYFWQLANSPNLNVQGEKTFVLYIPKNATYDTVLDSLRAHKMITDEVSFGFLSKRMSYRENINSGRYEIPASSSNKEILSKLKNGEQDPVKLTFNNIRTKADLIKKLGSKMAFNPDELYKKLNDEAVCEKYGFTKETIMSMFLPDTYFIYWDLPVDGFLDRMKSEYKTFWNKDRLQKAQNINMTPSQVATMASIVQSETNKTDEMPKVAGVYVNRIATGMPLQADPTVKFAVGDFSIKRILSKHLSVDSPYNTYKYQGLPPGPIALPERKAIDAVLNYQKHDFTYFCAKEDFSGYHNFAVNYTEHLQNANKYQKALNERGIMK</sequence>
<keyword evidence="1 7" id="KW-1003">Cell membrane</keyword>
<feature type="site" description="Important for catalytic activity" evidence="7">
    <location>
        <position position="221"/>
    </location>
</feature>
<keyword evidence="3 7" id="KW-1133">Transmembrane helix</keyword>
<comment type="subcellular location">
    <subcellularLocation>
        <location evidence="7">Cell membrane</location>
        <topology evidence="7">Single-pass membrane protein</topology>
    </subcellularLocation>
</comment>
<dbReference type="NCBIfam" id="TIGR00247">
    <property type="entry name" value="endolytic transglycosylase MltG"/>
    <property type="match status" value="1"/>
</dbReference>
<gene>
    <name evidence="7 8" type="primary">mltG</name>
    <name evidence="8" type="ORF">ACFOOI_05840</name>
</gene>
<keyword evidence="2 7" id="KW-0812">Transmembrane</keyword>
<feature type="transmembrane region" description="Helical" evidence="7">
    <location>
        <begin position="7"/>
        <end position="27"/>
    </location>
</feature>
<dbReference type="Proteomes" id="UP001595616">
    <property type="component" value="Unassembled WGS sequence"/>
</dbReference>
<evidence type="ECO:0000256" key="5">
    <source>
        <dbReference type="ARBA" id="ARBA00023239"/>
    </source>
</evidence>
<dbReference type="EMBL" id="JBHRYQ010000001">
    <property type="protein sequence ID" value="MFC3810166.1"/>
    <property type="molecule type" value="Genomic_DNA"/>
</dbReference>
<dbReference type="PANTHER" id="PTHR30518:SF2">
    <property type="entry name" value="ENDOLYTIC MUREIN TRANSGLYCOSYLASE"/>
    <property type="match status" value="1"/>
</dbReference>
<evidence type="ECO:0000256" key="2">
    <source>
        <dbReference type="ARBA" id="ARBA00022692"/>
    </source>
</evidence>
<evidence type="ECO:0000256" key="3">
    <source>
        <dbReference type="ARBA" id="ARBA00022989"/>
    </source>
</evidence>
<protein>
    <recommendedName>
        <fullName evidence="7">Endolytic murein transglycosylase</fullName>
        <ecNumber evidence="7">4.2.2.29</ecNumber>
    </recommendedName>
    <alternativeName>
        <fullName evidence="7">Peptidoglycan lytic transglycosylase</fullName>
    </alternativeName>
    <alternativeName>
        <fullName evidence="7">Peptidoglycan polymerization terminase</fullName>
    </alternativeName>
</protein>
<accession>A0ABV7YT84</accession>
<comment type="function">
    <text evidence="7">Functions as a peptidoglycan terminase that cleaves nascent peptidoglycan strands endolytically to terminate their elongation.</text>
</comment>
<organism evidence="8 9">
    <name type="scientific">Lacihabitans lacunae</name>
    <dbReference type="NCBI Taxonomy" id="1028214"/>
    <lineage>
        <taxon>Bacteria</taxon>
        <taxon>Pseudomonadati</taxon>
        <taxon>Bacteroidota</taxon>
        <taxon>Cytophagia</taxon>
        <taxon>Cytophagales</taxon>
        <taxon>Leadbetterellaceae</taxon>
        <taxon>Lacihabitans</taxon>
    </lineage>
</organism>
<dbReference type="Gene3D" id="3.30.160.60">
    <property type="entry name" value="Classic Zinc Finger"/>
    <property type="match status" value="1"/>
</dbReference>
<dbReference type="Pfam" id="PF02618">
    <property type="entry name" value="YceG"/>
    <property type="match status" value="1"/>
</dbReference>